<evidence type="ECO:0000256" key="1">
    <source>
        <dbReference type="SAM" id="Phobius"/>
    </source>
</evidence>
<evidence type="ECO:0000313" key="2">
    <source>
        <dbReference type="EMBL" id="CAI5799163.1"/>
    </source>
</evidence>
<name>A0AA35PV66_9SAUR</name>
<keyword evidence="1" id="KW-0812">Transmembrane</keyword>
<accession>A0AA35PV66</accession>
<dbReference type="EMBL" id="OX395144">
    <property type="protein sequence ID" value="CAI5799163.1"/>
    <property type="molecule type" value="Genomic_DNA"/>
</dbReference>
<keyword evidence="3" id="KW-1185">Reference proteome</keyword>
<organism evidence="2 3">
    <name type="scientific">Podarcis lilfordi</name>
    <name type="common">Lilford's wall lizard</name>
    <dbReference type="NCBI Taxonomy" id="74358"/>
    <lineage>
        <taxon>Eukaryota</taxon>
        <taxon>Metazoa</taxon>
        <taxon>Chordata</taxon>
        <taxon>Craniata</taxon>
        <taxon>Vertebrata</taxon>
        <taxon>Euteleostomi</taxon>
        <taxon>Lepidosauria</taxon>
        <taxon>Squamata</taxon>
        <taxon>Bifurcata</taxon>
        <taxon>Unidentata</taxon>
        <taxon>Episquamata</taxon>
        <taxon>Laterata</taxon>
        <taxon>Lacertibaenia</taxon>
        <taxon>Lacertidae</taxon>
        <taxon>Podarcis</taxon>
    </lineage>
</organism>
<dbReference type="AlphaFoldDB" id="A0AA35PV66"/>
<keyword evidence="1" id="KW-0472">Membrane</keyword>
<dbReference type="Proteomes" id="UP001178461">
    <property type="component" value="Chromosome 18"/>
</dbReference>
<protein>
    <submittedName>
        <fullName evidence="2">Uncharacterized protein</fullName>
    </submittedName>
</protein>
<sequence>MAILTTVYLSYYLKPLMKLGGSEIGFCKSAIAVGEIIFFRLQIMWLMFLCWLLPQDSCAMLKVRRQFIRPLRLQENCYSPGDLIVGGNLPLFRALVRNLSFKQYFREGDSPHFIFWPL</sequence>
<proteinExistence type="predicted"/>
<evidence type="ECO:0000313" key="3">
    <source>
        <dbReference type="Proteomes" id="UP001178461"/>
    </source>
</evidence>
<gene>
    <name evidence="2" type="ORF">PODLI_1B007834</name>
</gene>
<feature type="transmembrane region" description="Helical" evidence="1">
    <location>
        <begin position="36"/>
        <end position="54"/>
    </location>
</feature>
<reference evidence="2" key="1">
    <citation type="submission" date="2022-12" db="EMBL/GenBank/DDBJ databases">
        <authorList>
            <person name="Alioto T."/>
            <person name="Alioto T."/>
            <person name="Gomez Garrido J."/>
        </authorList>
    </citation>
    <scope>NUCLEOTIDE SEQUENCE</scope>
</reference>
<keyword evidence="1" id="KW-1133">Transmembrane helix</keyword>